<proteinExistence type="predicted"/>
<dbReference type="Proteomes" id="UP000076858">
    <property type="component" value="Unassembled WGS sequence"/>
</dbReference>
<keyword evidence="2" id="KW-1185">Reference proteome</keyword>
<reference evidence="1 2" key="1">
    <citation type="submission" date="2016-03" db="EMBL/GenBank/DDBJ databases">
        <title>EvidentialGene: Evidence-directed Construction of Genes on Genomes.</title>
        <authorList>
            <person name="Gilbert D.G."/>
            <person name="Choi J.-H."/>
            <person name="Mockaitis K."/>
            <person name="Colbourne J."/>
            <person name="Pfrender M."/>
        </authorList>
    </citation>
    <scope>NUCLEOTIDE SEQUENCE [LARGE SCALE GENOMIC DNA]</scope>
    <source>
        <strain evidence="1 2">Xinb3</strain>
        <tissue evidence="1">Complete organism</tissue>
    </source>
</reference>
<organism evidence="1 2">
    <name type="scientific">Daphnia magna</name>
    <dbReference type="NCBI Taxonomy" id="35525"/>
    <lineage>
        <taxon>Eukaryota</taxon>
        <taxon>Metazoa</taxon>
        <taxon>Ecdysozoa</taxon>
        <taxon>Arthropoda</taxon>
        <taxon>Crustacea</taxon>
        <taxon>Branchiopoda</taxon>
        <taxon>Diplostraca</taxon>
        <taxon>Cladocera</taxon>
        <taxon>Anomopoda</taxon>
        <taxon>Daphniidae</taxon>
        <taxon>Daphnia</taxon>
    </lineage>
</organism>
<dbReference type="EMBL" id="LRGB01013931">
    <property type="protein sequence ID" value="KZR99338.1"/>
    <property type="molecule type" value="Genomic_DNA"/>
</dbReference>
<evidence type="ECO:0000313" key="2">
    <source>
        <dbReference type="Proteomes" id="UP000076858"/>
    </source>
</evidence>
<protein>
    <submittedName>
        <fullName evidence="1">Uncharacterized protein</fullName>
    </submittedName>
</protein>
<comment type="caution">
    <text evidence="1">The sequence shown here is derived from an EMBL/GenBank/DDBJ whole genome shotgun (WGS) entry which is preliminary data.</text>
</comment>
<evidence type="ECO:0000313" key="1">
    <source>
        <dbReference type="EMBL" id="KZR99338.1"/>
    </source>
</evidence>
<gene>
    <name evidence="1" type="ORF">APZ42_004830</name>
</gene>
<feature type="non-terminal residue" evidence="1">
    <location>
        <position position="114"/>
    </location>
</feature>
<sequence>METEITNMIIDLRGRGNVPFNATIDVINYFKDIFHIMVDKTCDVISTLFAPFDDPDVYNKVVETNFAFNSLKTIFDKFGSEYRIRKLFENHPRSVLPEPIVIGSYHAVEHVLNE</sequence>
<accession>A0A164GTI0</accession>
<dbReference type="OrthoDB" id="10045355at2759"/>
<dbReference type="AlphaFoldDB" id="A0A164GTI0"/>
<name>A0A164GTI0_9CRUS</name>